<dbReference type="InterPro" id="IPR011009">
    <property type="entry name" value="Kinase-like_dom_sf"/>
</dbReference>
<gene>
    <name evidence="2" type="ORF">TcWFU_000666</name>
</gene>
<proteinExistence type="predicted"/>
<comment type="caution">
    <text evidence="2">The sequence shown here is derived from an EMBL/GenBank/DDBJ whole genome shotgun (WGS) entry which is preliminary data.</text>
</comment>
<dbReference type="Pfam" id="PF07714">
    <property type="entry name" value="PK_Tyr_Ser-Thr"/>
    <property type="match status" value="1"/>
</dbReference>
<dbReference type="SUPFAM" id="SSF56112">
    <property type="entry name" value="Protein kinase-like (PK-like)"/>
    <property type="match status" value="1"/>
</dbReference>
<keyword evidence="3" id="KW-1185">Reference proteome</keyword>
<reference evidence="2 3" key="1">
    <citation type="journal article" date="2022" name="Front. Cell. Infect. Microbiol.">
        <title>The Genomes of Two Strains of Taenia crassiceps the Animal Model for the Study of Human Cysticercosis.</title>
        <authorList>
            <person name="Bobes R.J."/>
            <person name="Estrada K."/>
            <person name="Rios-Valencia D.G."/>
            <person name="Calderon-Gallegos A."/>
            <person name="de la Torre P."/>
            <person name="Carrero J.C."/>
            <person name="Sanchez-Flores A."/>
            <person name="Laclette J.P."/>
        </authorList>
    </citation>
    <scope>NUCLEOTIDE SEQUENCE [LARGE SCALE GENOMIC DNA]</scope>
    <source>
        <strain evidence="2">WFUcys</strain>
    </source>
</reference>
<dbReference type="EMBL" id="JAKROA010000006">
    <property type="protein sequence ID" value="KAL5106026.1"/>
    <property type="molecule type" value="Genomic_DNA"/>
</dbReference>
<evidence type="ECO:0000313" key="2">
    <source>
        <dbReference type="EMBL" id="KAL5106026.1"/>
    </source>
</evidence>
<dbReference type="InterPro" id="IPR000719">
    <property type="entry name" value="Prot_kinase_dom"/>
</dbReference>
<accession>A0ABR4Q8T9</accession>
<dbReference type="Proteomes" id="UP001651158">
    <property type="component" value="Unassembled WGS sequence"/>
</dbReference>
<dbReference type="Gene3D" id="1.10.510.10">
    <property type="entry name" value="Transferase(Phosphotransferase) domain 1"/>
    <property type="match status" value="1"/>
</dbReference>
<name>A0ABR4Q8T9_9CEST</name>
<dbReference type="PROSITE" id="PS50011">
    <property type="entry name" value="PROTEIN_KINASE_DOM"/>
    <property type="match status" value="1"/>
</dbReference>
<evidence type="ECO:0000259" key="1">
    <source>
        <dbReference type="PROSITE" id="PS50011"/>
    </source>
</evidence>
<sequence>MAISADRLYMQDTKKWVLVMKDVVCLEKVGVVHRNLRAANVLVDEVGFLKIAYFGLTEIQAFDQKFVEGGRHPRK</sequence>
<organism evidence="2 3">
    <name type="scientific">Taenia crassiceps</name>
    <dbReference type="NCBI Taxonomy" id="6207"/>
    <lineage>
        <taxon>Eukaryota</taxon>
        <taxon>Metazoa</taxon>
        <taxon>Spiralia</taxon>
        <taxon>Lophotrochozoa</taxon>
        <taxon>Platyhelminthes</taxon>
        <taxon>Cestoda</taxon>
        <taxon>Eucestoda</taxon>
        <taxon>Cyclophyllidea</taxon>
        <taxon>Taeniidae</taxon>
        <taxon>Taenia</taxon>
    </lineage>
</organism>
<evidence type="ECO:0000313" key="3">
    <source>
        <dbReference type="Proteomes" id="UP001651158"/>
    </source>
</evidence>
<protein>
    <recommendedName>
        <fullName evidence="1">Protein kinase domain-containing protein</fullName>
    </recommendedName>
</protein>
<feature type="domain" description="Protein kinase" evidence="1">
    <location>
        <begin position="1"/>
        <end position="75"/>
    </location>
</feature>
<dbReference type="InterPro" id="IPR001245">
    <property type="entry name" value="Ser-Thr/Tyr_kinase_cat_dom"/>
</dbReference>